<organism evidence="1">
    <name type="scientific">marine metagenome</name>
    <dbReference type="NCBI Taxonomy" id="408172"/>
    <lineage>
        <taxon>unclassified sequences</taxon>
        <taxon>metagenomes</taxon>
        <taxon>ecological metagenomes</taxon>
    </lineage>
</organism>
<gene>
    <name evidence="1" type="ORF">METZ01_LOCUS1668</name>
</gene>
<dbReference type="AlphaFoldDB" id="A0A381N429"/>
<evidence type="ECO:0000313" key="1">
    <source>
        <dbReference type="EMBL" id="SUZ48814.1"/>
    </source>
</evidence>
<accession>A0A381N429</accession>
<protein>
    <submittedName>
        <fullName evidence="1">Uncharacterized protein</fullName>
    </submittedName>
</protein>
<reference evidence="1" key="1">
    <citation type="submission" date="2018-05" db="EMBL/GenBank/DDBJ databases">
        <authorList>
            <person name="Lanie J.A."/>
            <person name="Ng W.-L."/>
            <person name="Kazmierczak K.M."/>
            <person name="Andrzejewski T.M."/>
            <person name="Davidsen T.M."/>
            <person name="Wayne K.J."/>
            <person name="Tettelin H."/>
            <person name="Glass J.I."/>
            <person name="Rusch D."/>
            <person name="Podicherti R."/>
            <person name="Tsui H.-C.T."/>
            <person name="Winkler M.E."/>
        </authorList>
    </citation>
    <scope>NUCLEOTIDE SEQUENCE</scope>
</reference>
<sequence length="348" mass="38807">MRRQYLTASSSSLVLIALVLSKLALAQSTASWVAPRTEHGYPDLQGNWTNPYQTPLERAAELGTQRTYSPEEARELISYAIQLDAARMAPLDPGRPAPQAGDRINNQADGNFETMPTELAVVDGEIRTSFVIDPENGRIPRLSTARDIYAQWRTEGKGRFDGPEALTPLDRCLSPGGQLPLMYIFGGVGHPQGNPAGDNPVRNIQIVQNKDYAVILAEYFSLVRIVRLKGDHLVGQGRKWMGDSVGYYEGDSLVVNTRYFRPEQSIGPMRSSNAFAVEEHYTRTGEDEILFQYTVTDANIYSQPFTAQIPLRRMAAGQRLYEYACHEGNYSIPSMLRAARMEEQGLLN</sequence>
<name>A0A381N429_9ZZZZ</name>
<dbReference type="EMBL" id="UINC01000088">
    <property type="protein sequence ID" value="SUZ48814.1"/>
    <property type="molecule type" value="Genomic_DNA"/>
</dbReference>
<proteinExistence type="predicted"/>